<reference evidence="1 2" key="1">
    <citation type="journal article" date="2022" name="New Phytol.">
        <title>Ecological generalism drives hyperdiversity of secondary metabolite gene clusters in xylarialean endophytes.</title>
        <authorList>
            <person name="Franco M.E.E."/>
            <person name="Wisecaver J.H."/>
            <person name="Arnold A.E."/>
            <person name="Ju Y.M."/>
            <person name="Slot J.C."/>
            <person name="Ahrendt S."/>
            <person name="Moore L.P."/>
            <person name="Eastman K.E."/>
            <person name="Scott K."/>
            <person name="Konkel Z."/>
            <person name="Mondo S.J."/>
            <person name="Kuo A."/>
            <person name="Hayes R.D."/>
            <person name="Haridas S."/>
            <person name="Andreopoulos B."/>
            <person name="Riley R."/>
            <person name="LaButti K."/>
            <person name="Pangilinan J."/>
            <person name="Lipzen A."/>
            <person name="Amirebrahimi M."/>
            <person name="Yan J."/>
            <person name="Adam C."/>
            <person name="Keymanesh K."/>
            <person name="Ng V."/>
            <person name="Louie K."/>
            <person name="Northen T."/>
            <person name="Drula E."/>
            <person name="Henrissat B."/>
            <person name="Hsieh H.M."/>
            <person name="Youens-Clark K."/>
            <person name="Lutzoni F."/>
            <person name="Miadlikowska J."/>
            <person name="Eastwood D.C."/>
            <person name="Hamelin R.C."/>
            <person name="Grigoriev I.V."/>
            <person name="U'Ren J.M."/>
        </authorList>
    </citation>
    <scope>NUCLEOTIDE SEQUENCE [LARGE SCALE GENOMIC DNA]</scope>
    <source>
        <strain evidence="1 2">ER1909</strain>
    </source>
</reference>
<keyword evidence="2" id="KW-1185">Reference proteome</keyword>
<name>A0ACC0CPR6_9PEZI</name>
<gene>
    <name evidence="1" type="ORF">F4821DRAFT_247261</name>
</gene>
<comment type="caution">
    <text evidence="1">The sequence shown here is derived from an EMBL/GenBank/DDBJ whole genome shotgun (WGS) entry which is preliminary data.</text>
</comment>
<proteinExistence type="predicted"/>
<evidence type="ECO:0000313" key="2">
    <source>
        <dbReference type="Proteomes" id="UP001497680"/>
    </source>
</evidence>
<accession>A0ACC0CPR6</accession>
<sequence length="409" mass="45401">MSLDNFHLLPAAQQEAILNGPALAPPPGVIPNLDNPPNSNTLALAVGISCICVSTIAVVLGTYSKLRLMKNLHIEDFIAFAGYALSIGFAYCSLSIVGGVGYSVHQWNIRVRDISSILYATHVGAELYATLMLSFTAAILLEWTRIFVPRGTRGSLYWTCHILVWVNIVFYTAVLIAGNVFCKPFAKLWDKTLPGTCRNGREAEDVASGSFNLTSHLVILFLAQRNIWRLHLKTRKKLGVALIFAVGIFACIAAGFRLAASIQLLHSADVTYHISNVALWCHVEITCAILVFYLPILPTVFRRWAPVIQATSSNCFSSTETKDSNNPTWRTSSSQPPSAQRHTIPVIQPESTDADTWELTTYSRLPDHIRYPPAAILRTTDFTVVEEHGSEENIPQIHQFQNPWNQHYI</sequence>
<organism evidence="1 2">
    <name type="scientific">Hypoxylon rubiginosum</name>
    <dbReference type="NCBI Taxonomy" id="110542"/>
    <lineage>
        <taxon>Eukaryota</taxon>
        <taxon>Fungi</taxon>
        <taxon>Dikarya</taxon>
        <taxon>Ascomycota</taxon>
        <taxon>Pezizomycotina</taxon>
        <taxon>Sordariomycetes</taxon>
        <taxon>Xylariomycetidae</taxon>
        <taxon>Xylariales</taxon>
        <taxon>Hypoxylaceae</taxon>
        <taxon>Hypoxylon</taxon>
    </lineage>
</organism>
<evidence type="ECO:0000313" key="1">
    <source>
        <dbReference type="EMBL" id="KAI6082310.1"/>
    </source>
</evidence>
<dbReference type="Proteomes" id="UP001497680">
    <property type="component" value="Unassembled WGS sequence"/>
</dbReference>
<dbReference type="EMBL" id="MU394373">
    <property type="protein sequence ID" value="KAI6082310.1"/>
    <property type="molecule type" value="Genomic_DNA"/>
</dbReference>
<protein>
    <submittedName>
        <fullName evidence="1">Uncharacterized protein</fullName>
    </submittedName>
</protein>